<evidence type="ECO:0000313" key="3">
    <source>
        <dbReference type="Proteomes" id="UP001066276"/>
    </source>
</evidence>
<comment type="caution">
    <text evidence="2">The sequence shown here is derived from an EMBL/GenBank/DDBJ whole genome shotgun (WGS) entry which is preliminary data.</text>
</comment>
<keyword evidence="3" id="KW-1185">Reference proteome</keyword>
<organism evidence="2 3">
    <name type="scientific">Pleurodeles waltl</name>
    <name type="common">Iberian ribbed newt</name>
    <dbReference type="NCBI Taxonomy" id="8319"/>
    <lineage>
        <taxon>Eukaryota</taxon>
        <taxon>Metazoa</taxon>
        <taxon>Chordata</taxon>
        <taxon>Craniata</taxon>
        <taxon>Vertebrata</taxon>
        <taxon>Euteleostomi</taxon>
        <taxon>Amphibia</taxon>
        <taxon>Batrachia</taxon>
        <taxon>Caudata</taxon>
        <taxon>Salamandroidea</taxon>
        <taxon>Salamandridae</taxon>
        <taxon>Pleurodelinae</taxon>
        <taxon>Pleurodeles</taxon>
    </lineage>
</organism>
<dbReference type="Proteomes" id="UP001066276">
    <property type="component" value="Chromosome 4_2"/>
</dbReference>
<evidence type="ECO:0000313" key="2">
    <source>
        <dbReference type="EMBL" id="KAJ1161972.1"/>
    </source>
</evidence>
<reference evidence="2" key="1">
    <citation type="journal article" date="2022" name="bioRxiv">
        <title>Sequencing and chromosome-scale assembly of the giantPleurodeles waltlgenome.</title>
        <authorList>
            <person name="Brown T."/>
            <person name="Elewa A."/>
            <person name="Iarovenko S."/>
            <person name="Subramanian E."/>
            <person name="Araus A.J."/>
            <person name="Petzold A."/>
            <person name="Susuki M."/>
            <person name="Suzuki K.-i.T."/>
            <person name="Hayashi T."/>
            <person name="Toyoda A."/>
            <person name="Oliveira C."/>
            <person name="Osipova E."/>
            <person name="Leigh N.D."/>
            <person name="Simon A."/>
            <person name="Yun M.H."/>
        </authorList>
    </citation>
    <scope>NUCLEOTIDE SEQUENCE</scope>
    <source>
        <strain evidence="2">20211129_DDA</strain>
        <tissue evidence="2">Liver</tissue>
    </source>
</reference>
<evidence type="ECO:0000256" key="1">
    <source>
        <dbReference type="SAM" id="MobiDB-lite"/>
    </source>
</evidence>
<sequence length="128" mass="13293">MRWAPGQENGDCLARTPAGFDLRGEGEGRSGPNTEAPGGSGGDRAHSPHAVLDVVARGVLATWHKMEAESEPNRGKKALVVGEAKAMERTGGGARGPPFSLFHFSPDADSHECTEDGSVLSLTEAKAA</sequence>
<proteinExistence type="predicted"/>
<dbReference type="EMBL" id="JANPWB010000008">
    <property type="protein sequence ID" value="KAJ1161972.1"/>
    <property type="molecule type" value="Genomic_DNA"/>
</dbReference>
<name>A0AAV7SCH7_PLEWA</name>
<feature type="region of interest" description="Disordered" evidence="1">
    <location>
        <begin position="1"/>
        <end position="49"/>
    </location>
</feature>
<gene>
    <name evidence="2" type="ORF">NDU88_002452</name>
</gene>
<protein>
    <submittedName>
        <fullName evidence="2">Uncharacterized protein</fullName>
    </submittedName>
</protein>
<accession>A0AAV7SCH7</accession>
<dbReference type="AlphaFoldDB" id="A0AAV7SCH7"/>
<feature type="region of interest" description="Disordered" evidence="1">
    <location>
        <begin position="108"/>
        <end position="128"/>
    </location>
</feature>